<dbReference type="Proteomes" id="UP000008221">
    <property type="component" value="Chromosome"/>
</dbReference>
<dbReference type="eggNOG" id="COG4585">
    <property type="taxonomic scope" value="Bacteria"/>
</dbReference>
<keyword evidence="3" id="KW-0808">Transferase</keyword>
<feature type="transmembrane region" description="Helical" evidence="10">
    <location>
        <begin position="49"/>
        <end position="68"/>
    </location>
</feature>
<organism evidence="12 13">
    <name type="scientific">Acidothermus cellulolyticus (strain ATCC 43068 / DSM 8971 / 11B)</name>
    <dbReference type="NCBI Taxonomy" id="351607"/>
    <lineage>
        <taxon>Bacteria</taxon>
        <taxon>Bacillati</taxon>
        <taxon>Actinomycetota</taxon>
        <taxon>Actinomycetes</taxon>
        <taxon>Acidothermales</taxon>
        <taxon>Acidothermaceae</taxon>
        <taxon>Acidothermus</taxon>
    </lineage>
</organism>
<evidence type="ECO:0000313" key="13">
    <source>
        <dbReference type="Proteomes" id="UP000008221"/>
    </source>
</evidence>
<dbReference type="InterPro" id="IPR029016">
    <property type="entry name" value="GAF-like_dom_sf"/>
</dbReference>
<feature type="transmembrane region" description="Helical" evidence="10">
    <location>
        <begin position="75"/>
        <end position="94"/>
    </location>
</feature>
<protein>
    <submittedName>
        <fullName evidence="12">Putative signal transduction histidine kinase</fullName>
    </submittedName>
</protein>
<keyword evidence="5 12" id="KW-0418">Kinase</keyword>
<dbReference type="GO" id="GO:0046983">
    <property type="term" value="F:protein dimerization activity"/>
    <property type="evidence" value="ECO:0007669"/>
    <property type="project" value="InterPro"/>
</dbReference>
<dbReference type="Gene3D" id="3.30.565.10">
    <property type="entry name" value="Histidine kinase-like ATPase, C-terminal domain"/>
    <property type="match status" value="1"/>
</dbReference>
<dbReference type="GO" id="GO:0000155">
    <property type="term" value="F:phosphorelay sensor kinase activity"/>
    <property type="evidence" value="ECO:0007669"/>
    <property type="project" value="InterPro"/>
</dbReference>
<dbReference type="CDD" id="cd16917">
    <property type="entry name" value="HATPase_UhpB-NarQ-NarX-like"/>
    <property type="match status" value="1"/>
</dbReference>
<dbReference type="EMBL" id="CP000481">
    <property type="protein sequence ID" value="ABK52747.1"/>
    <property type="molecule type" value="Genomic_DNA"/>
</dbReference>
<keyword evidence="4 10" id="KW-0812">Transmembrane</keyword>
<keyword evidence="13" id="KW-1185">Reference proteome</keyword>
<evidence type="ECO:0000256" key="7">
    <source>
        <dbReference type="ARBA" id="ARBA00023012"/>
    </source>
</evidence>
<dbReference type="PANTHER" id="PTHR24421">
    <property type="entry name" value="NITRATE/NITRITE SENSOR PROTEIN NARX-RELATED"/>
    <property type="match status" value="1"/>
</dbReference>
<dbReference type="InParanoid" id="A0LTI7"/>
<evidence type="ECO:0000256" key="10">
    <source>
        <dbReference type="SAM" id="Phobius"/>
    </source>
</evidence>
<dbReference type="Gene3D" id="1.20.5.1930">
    <property type="match status" value="1"/>
</dbReference>
<dbReference type="Gene3D" id="3.30.450.40">
    <property type="match status" value="1"/>
</dbReference>
<evidence type="ECO:0000256" key="9">
    <source>
        <dbReference type="SAM" id="MobiDB-lite"/>
    </source>
</evidence>
<feature type="transmembrane region" description="Helical" evidence="10">
    <location>
        <begin position="24"/>
        <end position="43"/>
    </location>
</feature>
<comment type="subcellular location">
    <subcellularLocation>
        <location evidence="1">Cell membrane</location>
        <topology evidence="1">Multi-pass membrane protein</topology>
    </subcellularLocation>
</comment>
<evidence type="ECO:0000256" key="2">
    <source>
        <dbReference type="ARBA" id="ARBA00022475"/>
    </source>
</evidence>
<dbReference type="InterPro" id="IPR036890">
    <property type="entry name" value="HATPase_C_sf"/>
</dbReference>
<evidence type="ECO:0000256" key="1">
    <source>
        <dbReference type="ARBA" id="ARBA00004651"/>
    </source>
</evidence>
<name>A0LTI7_ACIC1</name>
<dbReference type="GO" id="GO:0005886">
    <property type="term" value="C:plasma membrane"/>
    <property type="evidence" value="ECO:0007669"/>
    <property type="project" value="UniProtKB-SubCell"/>
</dbReference>
<dbReference type="AlphaFoldDB" id="A0LTI7"/>
<dbReference type="InterPro" id="IPR003594">
    <property type="entry name" value="HATPase_dom"/>
</dbReference>
<evidence type="ECO:0000256" key="4">
    <source>
        <dbReference type="ARBA" id="ARBA00022692"/>
    </source>
</evidence>
<dbReference type="SMART" id="SM00387">
    <property type="entry name" value="HATPase_c"/>
    <property type="match status" value="1"/>
</dbReference>
<feature type="transmembrane region" description="Helical" evidence="10">
    <location>
        <begin position="114"/>
        <end position="136"/>
    </location>
</feature>
<dbReference type="STRING" id="351607.Acel_0974"/>
<gene>
    <name evidence="12" type="ordered locus">Acel_0974</name>
</gene>
<dbReference type="KEGG" id="ace:Acel_0974"/>
<keyword evidence="6 10" id="KW-1133">Transmembrane helix</keyword>
<keyword evidence="2" id="KW-1003">Cell membrane</keyword>
<feature type="domain" description="Histidine kinase/HSP90-like ATPase" evidence="11">
    <location>
        <begin position="452"/>
        <end position="543"/>
    </location>
</feature>
<proteinExistence type="predicted"/>
<dbReference type="Pfam" id="PF07730">
    <property type="entry name" value="HisKA_3"/>
    <property type="match status" value="1"/>
</dbReference>
<feature type="region of interest" description="Disordered" evidence="9">
    <location>
        <begin position="552"/>
        <end position="584"/>
    </location>
</feature>
<dbReference type="HOGENOM" id="CLU_483853_0_0_11"/>
<evidence type="ECO:0000256" key="3">
    <source>
        <dbReference type="ARBA" id="ARBA00022679"/>
    </source>
</evidence>
<dbReference type="RefSeq" id="WP_011719810.1">
    <property type="nucleotide sequence ID" value="NC_008578.1"/>
</dbReference>
<dbReference type="SUPFAM" id="SSF55874">
    <property type="entry name" value="ATPase domain of HSP90 chaperone/DNA topoisomerase II/histidine kinase"/>
    <property type="match status" value="1"/>
</dbReference>
<evidence type="ECO:0000259" key="11">
    <source>
        <dbReference type="SMART" id="SM00387"/>
    </source>
</evidence>
<dbReference type="SUPFAM" id="SSF55781">
    <property type="entry name" value="GAF domain-like"/>
    <property type="match status" value="1"/>
</dbReference>
<evidence type="ECO:0000256" key="8">
    <source>
        <dbReference type="ARBA" id="ARBA00023136"/>
    </source>
</evidence>
<sequence>MARDSARTTPGLPWWTGARFDTQVLVLAVRLAFLGLSFVVAALDPDPRRTVAGALVLALAAGTSLLPIRAERWRHLLPTVEAVIAAVGIIAPPGARESLLPYLLAPAFAAGLRFGLTAALVTPGAAAVVLFAGYAAAGYQPSGLPATASQWILLALAVGALAAWIRRLTASSTSDVMRSYHVAHALLQQLRDISRQLSEGLDAVAVAHGLLHTIRSRLAFGRGAVLIRSDGGHLVALAVDGAPDAHWVPTEETSLTLRDALADQRAVTAHGRFGAGVPSDGTPVQGWQAVYPLRVGDRQIGAVVLDGDGAPPGPALITDVDAVVEDAGIRLETALLFGEVRSLATTEERRRLAREIHDGIAQELASLGYRIDDQIANATAAPGLAADLRAIRADVSRLITELRLSIFDLRSEVGTQTSLGAALADYVRSIGPGIGLAVHVILDESVDRLPIPVETELLRIAQEAITNARRHAGATNLWIRCRVDPPFAHLRVEDDGRGLGPARLDSFGLEVMHERADRIGATLSISPRPGGGTIVEVRLGDHYSEISATEQSVQAAAPTGSAGANPPGGTRIAAAAAEGGRHGS</sequence>
<reference evidence="12 13" key="1">
    <citation type="journal article" date="2009" name="Genome Res.">
        <title>Complete genome of the cellulolytic thermophile Acidothermus cellulolyticus 11B provides insights into its ecophysiological and evolutionary adaptations.</title>
        <authorList>
            <person name="Barabote R.D."/>
            <person name="Xie G."/>
            <person name="Leu D.H."/>
            <person name="Normand P."/>
            <person name="Necsulea A."/>
            <person name="Daubin V."/>
            <person name="Medigue C."/>
            <person name="Adney W.S."/>
            <person name="Xu X.C."/>
            <person name="Lapidus A."/>
            <person name="Parales R.E."/>
            <person name="Detter C."/>
            <person name="Pujic P."/>
            <person name="Bruce D."/>
            <person name="Lavire C."/>
            <person name="Challacombe J.F."/>
            <person name="Brettin T.S."/>
            <person name="Berry A.M."/>
        </authorList>
    </citation>
    <scope>NUCLEOTIDE SEQUENCE [LARGE SCALE GENOMIC DNA]</scope>
    <source>
        <strain evidence="13">ATCC 43068 / DSM 8971 / 11B</strain>
    </source>
</reference>
<dbReference type="PANTHER" id="PTHR24421:SF37">
    <property type="entry name" value="SENSOR HISTIDINE KINASE NARS"/>
    <property type="match status" value="1"/>
</dbReference>
<keyword evidence="8 10" id="KW-0472">Membrane</keyword>
<feature type="transmembrane region" description="Helical" evidence="10">
    <location>
        <begin position="148"/>
        <end position="165"/>
    </location>
</feature>
<dbReference type="InterPro" id="IPR011712">
    <property type="entry name" value="Sig_transdc_His_kin_sub3_dim/P"/>
</dbReference>
<keyword evidence="7" id="KW-0902">Two-component regulatory system</keyword>
<evidence type="ECO:0000256" key="5">
    <source>
        <dbReference type="ARBA" id="ARBA00022777"/>
    </source>
</evidence>
<evidence type="ECO:0000256" key="6">
    <source>
        <dbReference type="ARBA" id="ARBA00022989"/>
    </source>
</evidence>
<dbReference type="InterPro" id="IPR050482">
    <property type="entry name" value="Sensor_HK_TwoCompSys"/>
</dbReference>
<dbReference type="Pfam" id="PF02518">
    <property type="entry name" value="HATPase_c"/>
    <property type="match status" value="1"/>
</dbReference>
<accession>A0LTI7</accession>
<evidence type="ECO:0000313" key="12">
    <source>
        <dbReference type="EMBL" id="ABK52747.1"/>
    </source>
</evidence>